<dbReference type="SMART" id="SM00855">
    <property type="entry name" value="PGAM"/>
    <property type="match status" value="1"/>
</dbReference>
<dbReference type="InterPro" id="IPR029033">
    <property type="entry name" value="His_PPase_superfam"/>
</dbReference>
<proteinExistence type="predicted"/>
<dbReference type="Pfam" id="PF00300">
    <property type="entry name" value="His_Phos_1"/>
    <property type="match status" value="1"/>
</dbReference>
<protein>
    <submittedName>
        <fullName evidence="1">Histidine phosphatase family protein</fullName>
    </submittedName>
</protein>
<dbReference type="SUPFAM" id="SSF53254">
    <property type="entry name" value="Phosphoglycerate mutase-like"/>
    <property type="match status" value="1"/>
</dbReference>
<dbReference type="EMBL" id="CP017754">
    <property type="protein sequence ID" value="AOZ06996.1"/>
    <property type="molecule type" value="Genomic_DNA"/>
</dbReference>
<dbReference type="Proteomes" id="UP000177515">
    <property type="component" value="Chromosome 1"/>
</dbReference>
<accession>A0ABN4TR02</accession>
<sequence>MNLILWRHAEAEEAAGPLGLTRNGDLQRALTRRGHQQAQACAKWLRAHAAPGIRVLCSPAVRARETAAALTPQPEIVRELVPGADVSTVLAAVGWPEGPDTIVVGHQPWLGRVASLLLAGSEMDWSVRKSGIWWLASRTRENEAQVVLRAVVNPEFL</sequence>
<dbReference type="CDD" id="cd07067">
    <property type="entry name" value="HP_PGM_like"/>
    <property type="match status" value="1"/>
</dbReference>
<organism evidence="1 2">
    <name type="scientific">Cupriavidus malaysiensis</name>
    <dbReference type="NCBI Taxonomy" id="367825"/>
    <lineage>
        <taxon>Bacteria</taxon>
        <taxon>Pseudomonadati</taxon>
        <taxon>Pseudomonadota</taxon>
        <taxon>Betaproteobacteria</taxon>
        <taxon>Burkholderiales</taxon>
        <taxon>Burkholderiaceae</taxon>
        <taxon>Cupriavidus</taxon>
    </lineage>
</organism>
<dbReference type="RefSeq" id="WP_071014063.1">
    <property type="nucleotide sequence ID" value="NZ_CP017754.1"/>
</dbReference>
<keyword evidence="2" id="KW-1185">Reference proteome</keyword>
<gene>
    <name evidence="1" type="ORF">BKK80_15055</name>
</gene>
<dbReference type="Gene3D" id="3.40.50.1240">
    <property type="entry name" value="Phosphoglycerate mutase-like"/>
    <property type="match status" value="1"/>
</dbReference>
<evidence type="ECO:0000313" key="2">
    <source>
        <dbReference type="Proteomes" id="UP000177515"/>
    </source>
</evidence>
<reference evidence="1 2" key="1">
    <citation type="submission" date="2016-10" db="EMBL/GenBank/DDBJ databases">
        <title>Complete genome sequences of three Cupriavidus strains isolated from various Malaysian environments.</title>
        <authorList>
            <person name="Abdullah A.A.-A."/>
            <person name="Shafie N.A.H."/>
            <person name="Lau N.S."/>
        </authorList>
    </citation>
    <scope>NUCLEOTIDE SEQUENCE [LARGE SCALE GENOMIC DNA]</scope>
    <source>
        <strain evidence="1 2">USMAA1020</strain>
    </source>
</reference>
<name>A0ABN4TR02_9BURK</name>
<evidence type="ECO:0000313" key="1">
    <source>
        <dbReference type="EMBL" id="AOZ06996.1"/>
    </source>
</evidence>
<dbReference type="InterPro" id="IPR013078">
    <property type="entry name" value="His_Pase_superF_clade-1"/>
</dbReference>